<keyword evidence="1" id="KW-1133">Transmembrane helix</keyword>
<evidence type="ECO:0000313" key="3">
    <source>
        <dbReference type="Proteomes" id="UP000279995"/>
    </source>
</evidence>
<proteinExistence type="predicted"/>
<dbReference type="InterPro" id="IPR021762">
    <property type="entry name" value="DUF3325"/>
</dbReference>
<name>A0AAD0XF06_9GAMM</name>
<feature type="transmembrane region" description="Helical" evidence="1">
    <location>
        <begin position="65"/>
        <end position="86"/>
    </location>
</feature>
<accession>A0AAD0XF06</accession>
<sequence>MIDLLSFSLCLFAFNGFALAKPAHFKTVFTKRPSKLQSNLLLIVAWISILLSLLLCVVTQQGYGALLFCGFMGLSVLIITIFYNFIEKLIKPFSFLNMLLIGLSGLLLVVNSL</sequence>
<dbReference type="Proteomes" id="UP000279995">
    <property type="component" value="Chromosome II"/>
</dbReference>
<reference evidence="2 3" key="1">
    <citation type="submission" date="2018-10" db="EMBL/GenBank/DDBJ databases">
        <title>Complete Genome Sequence and Transcriptomic Profiles of a Marine Bacterium, Pseudoalteromonas agarivorans Hao 2018.</title>
        <authorList>
            <person name="Hao L."/>
        </authorList>
    </citation>
    <scope>NUCLEOTIDE SEQUENCE [LARGE SCALE GENOMIC DNA]</scope>
    <source>
        <strain evidence="2 3">Hao 2018</strain>
    </source>
</reference>
<organism evidence="2 3">
    <name type="scientific">Pseudoalteromonas agarivorans</name>
    <dbReference type="NCBI Taxonomy" id="176102"/>
    <lineage>
        <taxon>Bacteria</taxon>
        <taxon>Pseudomonadati</taxon>
        <taxon>Pseudomonadota</taxon>
        <taxon>Gammaproteobacteria</taxon>
        <taxon>Alteromonadales</taxon>
        <taxon>Pseudoalteromonadaceae</taxon>
        <taxon>Pseudoalteromonas</taxon>
    </lineage>
</organism>
<dbReference type="EMBL" id="CP033066">
    <property type="protein sequence ID" value="AYM88885.1"/>
    <property type="molecule type" value="Genomic_DNA"/>
</dbReference>
<dbReference type="AlphaFoldDB" id="A0AAD0XF06"/>
<keyword evidence="1" id="KW-0812">Transmembrane</keyword>
<gene>
    <name evidence="2" type="ORF">D9T18_19630</name>
</gene>
<evidence type="ECO:0000256" key="1">
    <source>
        <dbReference type="SAM" id="Phobius"/>
    </source>
</evidence>
<dbReference type="RefSeq" id="WP_121638613.1">
    <property type="nucleotide sequence ID" value="NZ_CP033066.1"/>
</dbReference>
<evidence type="ECO:0000313" key="2">
    <source>
        <dbReference type="EMBL" id="AYM88885.1"/>
    </source>
</evidence>
<feature type="transmembrane region" description="Helical" evidence="1">
    <location>
        <begin position="36"/>
        <end position="58"/>
    </location>
</feature>
<keyword evidence="1" id="KW-0472">Membrane</keyword>
<feature type="transmembrane region" description="Helical" evidence="1">
    <location>
        <begin position="92"/>
        <end position="110"/>
    </location>
</feature>
<protein>
    <submittedName>
        <fullName evidence="2">DUF3325 domain-containing protein</fullName>
    </submittedName>
</protein>
<dbReference type="Pfam" id="PF11804">
    <property type="entry name" value="DUF3325"/>
    <property type="match status" value="1"/>
</dbReference>